<keyword evidence="3" id="KW-1185">Reference proteome</keyword>
<feature type="region of interest" description="Disordered" evidence="1">
    <location>
        <begin position="542"/>
        <end position="567"/>
    </location>
</feature>
<gene>
    <name evidence="2" type="ORF">PR048_018992</name>
</gene>
<proteinExistence type="predicted"/>
<evidence type="ECO:0000313" key="2">
    <source>
        <dbReference type="EMBL" id="KAJ8878414.1"/>
    </source>
</evidence>
<dbReference type="EMBL" id="JARBHB010000007">
    <property type="protein sequence ID" value="KAJ8878414.1"/>
    <property type="molecule type" value="Genomic_DNA"/>
</dbReference>
<feature type="compositionally biased region" description="Basic and acidic residues" evidence="1">
    <location>
        <begin position="1"/>
        <end position="25"/>
    </location>
</feature>
<sequence length="764" mass="83704">MEDHARVSLGKHSYDDSSNLEDKTGTDMLPLPTVYGLGSQHYDFPARRDSAHGNFGRRPAYRPDPDRKQTSAMVAEEKVKEKEICDRGMFPKDQSWPLPTPSCENPFRAVSPARVYSISDEPIVHSTLELVGKLSTLAHYTTAPVPMSVKKACSLAAGPRFNPERPRPYYSCTQHDLLQRNRIVNTPSGRGRPHCLSPPTTEGKTTPVCIHPLELLPECFVKIIARMRNTATPLPSPQPLQPPGLDNGHITLTGTTHCTPLKYTALLNVENKPSWSLQYLIWNYFPSIATNFTGRMSLGAPVKVDAALTDVPRSEGENPQHRHRHRRGRSGAGVRIFAPPDSRMLIVLDDAAGRSAGFLGDLPSPGPFAFRHCSVLTSLHRHRRGRSGAGVRILAPPDSRMLIVLDDAAGRRVFSGISPPATFAFRHCSVLTSLHRHRRGRSGAGVRILAPPDSRMLIVLDDAAGRRVFSGISRPPPPPLHSGIAPYSPRFNSIESQDLGAKKRQQPSSPLHASTTAKLPWFPVKNRQAFAGVRIVLWPPNDGPGDNAGIKGRGGGTEDPRENPPTNCIVRHDSHVRKSGVTRPGIKTRSAMLGGEQANRSATVAPMAQAATNYKIVDIWATLDIEILRVDEGGVRRVWSSAGMQGRRKREIPEKTRRPAASSGTIRRCESAGVTPPGIEPGSPWWEASSLTKTPQRTFVDGSLSGARLQYVSTVANFRGKMAIRSFLQGIISHEEHFQGDELLERVSRSPPAEFPPPKVSNVT</sequence>
<accession>A0ABQ9H281</accession>
<organism evidence="2 3">
    <name type="scientific">Dryococelus australis</name>
    <dbReference type="NCBI Taxonomy" id="614101"/>
    <lineage>
        <taxon>Eukaryota</taxon>
        <taxon>Metazoa</taxon>
        <taxon>Ecdysozoa</taxon>
        <taxon>Arthropoda</taxon>
        <taxon>Hexapoda</taxon>
        <taxon>Insecta</taxon>
        <taxon>Pterygota</taxon>
        <taxon>Neoptera</taxon>
        <taxon>Polyneoptera</taxon>
        <taxon>Phasmatodea</taxon>
        <taxon>Verophasmatodea</taxon>
        <taxon>Anareolatae</taxon>
        <taxon>Phasmatidae</taxon>
        <taxon>Eurycanthinae</taxon>
        <taxon>Dryococelus</taxon>
    </lineage>
</organism>
<dbReference type="Proteomes" id="UP001159363">
    <property type="component" value="Chromosome 6"/>
</dbReference>
<comment type="caution">
    <text evidence="2">The sequence shown here is derived from an EMBL/GenBank/DDBJ whole genome shotgun (WGS) entry which is preliminary data.</text>
</comment>
<feature type="region of interest" description="Disordered" evidence="1">
    <location>
        <begin position="46"/>
        <end position="71"/>
    </location>
</feature>
<name>A0ABQ9H281_9NEOP</name>
<feature type="region of interest" description="Disordered" evidence="1">
    <location>
        <begin position="312"/>
        <end position="333"/>
    </location>
</feature>
<feature type="compositionally biased region" description="Basic and acidic residues" evidence="1">
    <location>
        <begin position="61"/>
        <end position="71"/>
    </location>
</feature>
<protein>
    <submittedName>
        <fullName evidence="2">Uncharacterized protein</fullName>
    </submittedName>
</protein>
<feature type="region of interest" description="Disordered" evidence="1">
    <location>
        <begin position="647"/>
        <end position="682"/>
    </location>
</feature>
<feature type="region of interest" description="Disordered" evidence="1">
    <location>
        <begin position="1"/>
        <end position="27"/>
    </location>
</feature>
<reference evidence="2 3" key="1">
    <citation type="submission" date="2023-02" db="EMBL/GenBank/DDBJ databases">
        <title>LHISI_Scaffold_Assembly.</title>
        <authorList>
            <person name="Stuart O.P."/>
            <person name="Cleave R."/>
            <person name="Magrath M.J.L."/>
            <person name="Mikheyev A.S."/>
        </authorList>
    </citation>
    <scope>NUCLEOTIDE SEQUENCE [LARGE SCALE GENOMIC DNA]</scope>
    <source>
        <strain evidence="2">Daus_M_001</strain>
        <tissue evidence="2">Leg muscle</tissue>
    </source>
</reference>
<evidence type="ECO:0000313" key="3">
    <source>
        <dbReference type="Proteomes" id="UP001159363"/>
    </source>
</evidence>
<evidence type="ECO:0000256" key="1">
    <source>
        <dbReference type="SAM" id="MobiDB-lite"/>
    </source>
</evidence>